<dbReference type="PANTHER" id="PTHR10587">
    <property type="entry name" value="GLYCOSYL TRANSFERASE-RELATED"/>
    <property type="match status" value="1"/>
</dbReference>
<dbReference type="PANTHER" id="PTHR10587:SF137">
    <property type="entry name" value="4-DEOXY-4-FORMAMIDO-L-ARABINOSE-PHOSPHOUNDECAPRENOL DEFORMYLASE ARND-RELATED"/>
    <property type="match status" value="1"/>
</dbReference>
<reference evidence="2 3" key="1">
    <citation type="journal article" date="2010" name="Stand. Genomic Sci.">
        <title>Complete genome sequence of Thermaerobacter marianensis type strain (7p75a).</title>
        <authorList>
            <person name="Han C."/>
            <person name="Gu W."/>
            <person name="Zhang X."/>
            <person name="Lapidus A."/>
            <person name="Nolan M."/>
            <person name="Copeland A."/>
            <person name="Lucas S."/>
            <person name="Del Rio T.G."/>
            <person name="Tice H."/>
            <person name="Cheng J.F."/>
            <person name="Tapia R."/>
            <person name="Goodwin L."/>
            <person name="Pitluck S."/>
            <person name="Pagani I."/>
            <person name="Ivanova N."/>
            <person name="Mavromatis K."/>
            <person name="Mikhailova N."/>
            <person name="Pati A."/>
            <person name="Chen A."/>
            <person name="Palaniappan K."/>
            <person name="Land M."/>
            <person name="Hauser L."/>
            <person name="Chang Y.J."/>
            <person name="Jeffries C.D."/>
            <person name="Schneider S."/>
            <person name="Rohde M."/>
            <person name="Goker M."/>
            <person name="Pukall R."/>
            <person name="Woyke T."/>
            <person name="Bristow J."/>
            <person name="Eisen J.A."/>
            <person name="Markowitz V."/>
            <person name="Hugenholtz P."/>
            <person name="Kyrpides N.C."/>
            <person name="Klenk H.P."/>
            <person name="Detter J.C."/>
        </authorList>
    </citation>
    <scope>NUCLEOTIDE SEQUENCE [LARGE SCALE GENOMIC DNA]</scope>
    <source>
        <strain evidence="3">ATCC 700841 / DSM 12885 / JCM 10246 / 7p75a</strain>
    </source>
</reference>
<dbReference type="EMBL" id="CP002344">
    <property type="protein sequence ID" value="ADU51783.1"/>
    <property type="molecule type" value="Genomic_DNA"/>
</dbReference>
<evidence type="ECO:0000259" key="1">
    <source>
        <dbReference type="PROSITE" id="PS51677"/>
    </source>
</evidence>
<dbReference type="OrthoDB" id="258610at2"/>
<dbReference type="InterPro" id="IPR002509">
    <property type="entry name" value="NODB_dom"/>
</dbReference>
<name>E6SHI8_THEM7</name>
<dbReference type="SUPFAM" id="SSF88713">
    <property type="entry name" value="Glycoside hydrolase/deacetylase"/>
    <property type="match status" value="1"/>
</dbReference>
<dbReference type="Gene3D" id="3.20.20.370">
    <property type="entry name" value="Glycoside hydrolase/deacetylase"/>
    <property type="match status" value="1"/>
</dbReference>
<dbReference type="GO" id="GO:0005975">
    <property type="term" value="P:carbohydrate metabolic process"/>
    <property type="evidence" value="ECO:0007669"/>
    <property type="project" value="InterPro"/>
</dbReference>
<feature type="domain" description="NodB homology" evidence="1">
    <location>
        <begin position="72"/>
        <end position="256"/>
    </location>
</feature>
<reference evidence="3" key="2">
    <citation type="journal article" date="2010" name="Stand. Genomic Sci.">
        <title>Complete genome sequence of Thermaerobacter marianensis type strain (7p75aT).</title>
        <authorList>
            <person name="Han C."/>
            <person name="Gu W."/>
            <person name="Zhang X."/>
            <person name="Lapidus A."/>
            <person name="Nolan M."/>
            <person name="Copeland A."/>
            <person name="Lucas S."/>
            <person name="Glavina Del Rio T."/>
            <person name="Tice H."/>
            <person name="Cheng J."/>
            <person name="Tapia R."/>
            <person name="Goodwin L."/>
            <person name="Pitluck S."/>
            <person name="Pagani I."/>
            <person name="Ivanova N."/>
            <person name="Mavromatis K."/>
            <person name="Mikhailova N."/>
            <person name="Pati A."/>
            <person name="Chen A."/>
            <person name="Palaniappan K."/>
            <person name="Land M."/>
            <person name="Hauser L."/>
            <person name="Chang Y."/>
            <person name="Jeffries C."/>
            <person name="Schneider S."/>
            <person name="Rohde M."/>
            <person name="Goker M."/>
            <person name="Pukall R."/>
            <person name="Woyke T."/>
            <person name="Bristow J."/>
            <person name="Eisen J."/>
            <person name="Markowitz V."/>
            <person name="Hugenholtz P."/>
            <person name="Kyrpides N."/>
            <person name="Klenk H."/>
            <person name="Detter J."/>
        </authorList>
    </citation>
    <scope>NUCLEOTIDE SEQUENCE [LARGE SCALE GENOMIC DNA]</scope>
    <source>
        <strain evidence="3">ATCC 700841 / DSM 12885 / JCM 10246 / 7p75a</strain>
    </source>
</reference>
<dbReference type="CDD" id="cd10959">
    <property type="entry name" value="CE4_NodB_like_3"/>
    <property type="match status" value="1"/>
</dbReference>
<dbReference type="AlphaFoldDB" id="E6SHI8"/>
<dbReference type="InterPro" id="IPR011330">
    <property type="entry name" value="Glyco_hydro/deAcase_b/a-brl"/>
</dbReference>
<evidence type="ECO:0000313" key="2">
    <source>
        <dbReference type="EMBL" id="ADU51783.1"/>
    </source>
</evidence>
<dbReference type="GO" id="GO:0016810">
    <property type="term" value="F:hydrolase activity, acting on carbon-nitrogen (but not peptide) bonds"/>
    <property type="evidence" value="ECO:0007669"/>
    <property type="project" value="InterPro"/>
</dbReference>
<gene>
    <name evidence="2" type="ordered locus">Tmar_1674</name>
</gene>
<organism evidence="2 3">
    <name type="scientific">Thermaerobacter marianensis (strain ATCC 700841 / DSM 12885 / JCM 10246 / 7p75a)</name>
    <dbReference type="NCBI Taxonomy" id="644966"/>
    <lineage>
        <taxon>Bacteria</taxon>
        <taxon>Bacillati</taxon>
        <taxon>Bacillota</taxon>
        <taxon>Clostridia</taxon>
        <taxon>Eubacteriales</taxon>
        <taxon>Clostridiales Family XVII. Incertae Sedis</taxon>
        <taxon>Thermaerobacter</taxon>
    </lineage>
</organism>
<evidence type="ECO:0000313" key="3">
    <source>
        <dbReference type="Proteomes" id="UP000008915"/>
    </source>
</evidence>
<proteinExistence type="predicted"/>
<sequence length="263" mass="28052">MGGASGADSGTAGGRGVSGLVAAAGAVTAAYLVYAPGTDLWSRFGDRRVLRRGLPEVGGRGGTRAPAGVSGAAVALTFDDGPDPRYTGRVLDILREHGVRAAFFLVGERARRHPGLVRRMMAEGHLVGSHTEHHRHAYLLLPWAAWREVTHGAESVAAAAGVRPRWFRPPWGAFNLATRVAATATGQRPVLWSITGGDWSRKETARRIADRVTRRLHPGAVIVLHDAGGAPGAPENTVAALPTIIETARRRGFRWVRLDELVP</sequence>
<dbReference type="PROSITE" id="PS51677">
    <property type="entry name" value="NODB"/>
    <property type="match status" value="1"/>
</dbReference>
<dbReference type="InterPro" id="IPR050248">
    <property type="entry name" value="Polysacc_deacetylase_ArnD"/>
</dbReference>
<protein>
    <submittedName>
        <fullName evidence="2">Polysaccharide deacetylase</fullName>
    </submittedName>
</protein>
<dbReference type="Proteomes" id="UP000008915">
    <property type="component" value="Chromosome"/>
</dbReference>
<dbReference type="Pfam" id="PF01522">
    <property type="entry name" value="Polysacc_deac_1"/>
    <property type="match status" value="1"/>
</dbReference>
<accession>E6SHI8</accession>
<dbReference type="KEGG" id="tmr:Tmar_1674"/>
<dbReference type="HOGENOM" id="CLU_021264_0_0_9"/>
<dbReference type="STRING" id="644966.Tmar_1674"/>
<dbReference type="eggNOG" id="COG0726">
    <property type="taxonomic scope" value="Bacteria"/>
</dbReference>
<keyword evidence="3" id="KW-1185">Reference proteome</keyword>